<feature type="region of interest" description="Disordered" evidence="1">
    <location>
        <begin position="122"/>
        <end position="147"/>
    </location>
</feature>
<evidence type="ECO:0000313" key="4">
    <source>
        <dbReference type="Proteomes" id="UP000765509"/>
    </source>
</evidence>
<dbReference type="Proteomes" id="UP000765509">
    <property type="component" value="Unassembled WGS sequence"/>
</dbReference>
<keyword evidence="2" id="KW-0812">Transmembrane</keyword>
<evidence type="ECO:0000313" key="3">
    <source>
        <dbReference type="EMBL" id="MBW0562263.1"/>
    </source>
</evidence>
<keyword evidence="2" id="KW-1133">Transmembrane helix</keyword>
<dbReference type="EMBL" id="AVOT02072243">
    <property type="protein sequence ID" value="MBW0562263.1"/>
    <property type="molecule type" value="Genomic_DNA"/>
</dbReference>
<evidence type="ECO:0000256" key="1">
    <source>
        <dbReference type="SAM" id="MobiDB-lite"/>
    </source>
</evidence>
<feature type="compositionally biased region" description="Polar residues" evidence="1">
    <location>
        <begin position="122"/>
        <end position="145"/>
    </location>
</feature>
<proteinExistence type="predicted"/>
<name>A0A9Q3PHN3_9BASI</name>
<evidence type="ECO:0000256" key="2">
    <source>
        <dbReference type="SAM" id="Phobius"/>
    </source>
</evidence>
<dbReference type="OrthoDB" id="2534759at2759"/>
<dbReference type="AlphaFoldDB" id="A0A9Q3PHN3"/>
<protein>
    <submittedName>
        <fullName evidence="3">Uncharacterized protein</fullName>
    </submittedName>
</protein>
<keyword evidence="4" id="KW-1185">Reference proteome</keyword>
<sequence>MNPLHHLQDSFTHQWNQEIHDRKNLDDSIHSISNFSVNDHIHQYNHFNNNNDKSKKVIKAYLIHHHLNIKILKTEEKIPNQVTPITPNKRPWPFIVIETILAFCALVIPIAIVIASKSDNNTGRNPSSFNNSQSIPTELSPNSLSPKPKWKFDTNSIRWINKDWFLTQAGRNAWDEWDFSLAVGTNSSPILEEHWGTWLKEPLNLHPWRTYYMLCQFLDSAEKRERVMALGSIENLQNYFIKNGLATNNELSS</sequence>
<organism evidence="3 4">
    <name type="scientific">Austropuccinia psidii MF-1</name>
    <dbReference type="NCBI Taxonomy" id="1389203"/>
    <lineage>
        <taxon>Eukaryota</taxon>
        <taxon>Fungi</taxon>
        <taxon>Dikarya</taxon>
        <taxon>Basidiomycota</taxon>
        <taxon>Pucciniomycotina</taxon>
        <taxon>Pucciniomycetes</taxon>
        <taxon>Pucciniales</taxon>
        <taxon>Sphaerophragmiaceae</taxon>
        <taxon>Austropuccinia</taxon>
    </lineage>
</organism>
<accession>A0A9Q3PHN3</accession>
<comment type="caution">
    <text evidence="3">The sequence shown here is derived from an EMBL/GenBank/DDBJ whole genome shotgun (WGS) entry which is preliminary data.</text>
</comment>
<keyword evidence="2" id="KW-0472">Membrane</keyword>
<reference evidence="3" key="1">
    <citation type="submission" date="2021-03" db="EMBL/GenBank/DDBJ databases">
        <title>Draft genome sequence of rust myrtle Austropuccinia psidii MF-1, a brazilian biotype.</title>
        <authorList>
            <person name="Quecine M.C."/>
            <person name="Pachon D.M.R."/>
            <person name="Bonatelli M.L."/>
            <person name="Correr F.H."/>
            <person name="Franceschini L.M."/>
            <person name="Leite T.F."/>
            <person name="Margarido G.R.A."/>
            <person name="Almeida C.A."/>
            <person name="Ferrarezi J.A."/>
            <person name="Labate C.A."/>
        </authorList>
    </citation>
    <scope>NUCLEOTIDE SEQUENCE</scope>
    <source>
        <strain evidence="3">MF-1</strain>
    </source>
</reference>
<gene>
    <name evidence="3" type="ORF">O181_101978</name>
</gene>
<feature type="transmembrane region" description="Helical" evidence="2">
    <location>
        <begin position="92"/>
        <end position="115"/>
    </location>
</feature>